<dbReference type="Proteomes" id="UP001147653">
    <property type="component" value="Unassembled WGS sequence"/>
</dbReference>
<evidence type="ECO:0000313" key="2">
    <source>
        <dbReference type="EMBL" id="MDA0183052.1"/>
    </source>
</evidence>
<sequence>MRTLIAVLALLATAGCGGAASGPDDYMTYEAPAASFVHPQGWTVKRDNTEWRATAPGDRNALIVLSVQDVDFESAHAEHRVRFKTEGKQETVVMVHAVPKDRKSVVQLVSTGHDDGLDGEAVARSLELEAG</sequence>
<dbReference type="PROSITE" id="PS51257">
    <property type="entry name" value="PROKAR_LIPOPROTEIN"/>
    <property type="match status" value="1"/>
</dbReference>
<keyword evidence="1" id="KW-0732">Signal</keyword>
<keyword evidence="3" id="KW-1185">Reference proteome</keyword>
<dbReference type="RefSeq" id="WP_270027436.1">
    <property type="nucleotide sequence ID" value="NZ_JAPDDP010000046.1"/>
</dbReference>
<accession>A0A9X3NDT1</accession>
<dbReference type="AlphaFoldDB" id="A0A9X3NDT1"/>
<reference evidence="2" key="1">
    <citation type="submission" date="2022-10" db="EMBL/GenBank/DDBJ databases">
        <title>The WGS of Solirubrobacter phytolaccae KCTC 29190.</title>
        <authorList>
            <person name="Jiang Z."/>
        </authorList>
    </citation>
    <scope>NUCLEOTIDE SEQUENCE</scope>
    <source>
        <strain evidence="2">KCTC 29190</strain>
    </source>
</reference>
<name>A0A9X3NDT1_9ACTN</name>
<organism evidence="2 3">
    <name type="scientific">Solirubrobacter phytolaccae</name>
    <dbReference type="NCBI Taxonomy" id="1404360"/>
    <lineage>
        <taxon>Bacteria</taxon>
        <taxon>Bacillati</taxon>
        <taxon>Actinomycetota</taxon>
        <taxon>Thermoleophilia</taxon>
        <taxon>Solirubrobacterales</taxon>
        <taxon>Solirubrobacteraceae</taxon>
        <taxon>Solirubrobacter</taxon>
    </lineage>
</organism>
<evidence type="ECO:0000313" key="3">
    <source>
        <dbReference type="Proteomes" id="UP001147653"/>
    </source>
</evidence>
<gene>
    <name evidence="2" type="ORF">OJ997_22275</name>
</gene>
<dbReference type="EMBL" id="JAPDDP010000046">
    <property type="protein sequence ID" value="MDA0183052.1"/>
    <property type="molecule type" value="Genomic_DNA"/>
</dbReference>
<evidence type="ECO:0000256" key="1">
    <source>
        <dbReference type="SAM" id="SignalP"/>
    </source>
</evidence>
<feature type="chain" id="PRO_5040948761" description="Lipoprotein" evidence="1">
    <location>
        <begin position="20"/>
        <end position="131"/>
    </location>
</feature>
<evidence type="ECO:0008006" key="4">
    <source>
        <dbReference type="Google" id="ProtNLM"/>
    </source>
</evidence>
<comment type="caution">
    <text evidence="2">The sequence shown here is derived from an EMBL/GenBank/DDBJ whole genome shotgun (WGS) entry which is preliminary data.</text>
</comment>
<feature type="signal peptide" evidence="1">
    <location>
        <begin position="1"/>
        <end position="19"/>
    </location>
</feature>
<proteinExistence type="predicted"/>
<protein>
    <recommendedName>
        <fullName evidence="4">Lipoprotein</fullName>
    </recommendedName>
</protein>